<evidence type="ECO:0000259" key="2">
    <source>
        <dbReference type="Pfam" id="PF00582"/>
    </source>
</evidence>
<name>A0A5B2XDT0_9PSEU</name>
<gene>
    <name evidence="3" type="ORF">F0L68_15105</name>
</gene>
<reference evidence="3 4" key="2">
    <citation type="submission" date="2019-09" db="EMBL/GenBank/DDBJ databases">
        <authorList>
            <person name="Jin C."/>
        </authorList>
    </citation>
    <scope>NUCLEOTIDE SEQUENCE [LARGE SCALE GENOMIC DNA]</scope>
    <source>
        <strain evidence="3 4">AN110305</strain>
    </source>
</reference>
<dbReference type="Gene3D" id="3.40.50.620">
    <property type="entry name" value="HUPs"/>
    <property type="match status" value="2"/>
</dbReference>
<dbReference type="InterPro" id="IPR006016">
    <property type="entry name" value="UspA"/>
</dbReference>
<comment type="similarity">
    <text evidence="1">Belongs to the universal stress protein A family.</text>
</comment>
<evidence type="ECO:0000313" key="3">
    <source>
        <dbReference type="EMBL" id="KAA2261847.1"/>
    </source>
</evidence>
<feature type="domain" description="UspA" evidence="2">
    <location>
        <begin position="16"/>
        <end position="135"/>
    </location>
</feature>
<dbReference type="CDD" id="cd00293">
    <property type="entry name" value="USP-like"/>
    <property type="match status" value="1"/>
</dbReference>
<organism evidence="3 4">
    <name type="scientific">Solihabitans fulvus</name>
    <dbReference type="NCBI Taxonomy" id="1892852"/>
    <lineage>
        <taxon>Bacteria</taxon>
        <taxon>Bacillati</taxon>
        <taxon>Actinomycetota</taxon>
        <taxon>Actinomycetes</taxon>
        <taxon>Pseudonocardiales</taxon>
        <taxon>Pseudonocardiaceae</taxon>
        <taxon>Solihabitans</taxon>
    </lineage>
</organism>
<accession>A0A5B2XDT0</accession>
<comment type="caution">
    <text evidence="3">The sequence shown here is derived from an EMBL/GenBank/DDBJ whole genome shotgun (WGS) entry which is preliminary data.</text>
</comment>
<keyword evidence="4" id="KW-1185">Reference proteome</keyword>
<proteinExistence type="inferred from homology"/>
<dbReference type="PANTHER" id="PTHR46268:SF6">
    <property type="entry name" value="UNIVERSAL STRESS PROTEIN UP12"/>
    <property type="match status" value="1"/>
</dbReference>
<dbReference type="PANTHER" id="PTHR46268">
    <property type="entry name" value="STRESS RESPONSE PROTEIN NHAX"/>
    <property type="match status" value="1"/>
</dbReference>
<dbReference type="OrthoDB" id="5244367at2"/>
<dbReference type="AlphaFoldDB" id="A0A5B2XDT0"/>
<dbReference type="InterPro" id="IPR006015">
    <property type="entry name" value="Universal_stress_UspA"/>
</dbReference>
<sequence>MTVPAAVVAGVPPAPATLDHLTWAARYAQSLGVELRLTHTYRNRSASRDSTIDPGMRAWTRLREIADQLRTRFPGLEVSERLVEGSPASGLVLAGDDARVIVVGHRTRWAPIELLGGSTAARVIGQARCPVVVVPPRASWTEPDRPIVVGVDDTRHSRRTLGHALMLAEHLGTSVRAVHCRAQLGTDSDLRTALSQLASRHPAVPVPLGEFTGRVLSALAWHAQFGFLVAVGSTAGGHLRRGLRRLLARTSRPVLVVGPHVDDPRPLEMPPGLLFQLPNTTLHATRS</sequence>
<reference evidence="3 4" key="1">
    <citation type="submission" date="2019-09" db="EMBL/GenBank/DDBJ databases">
        <title>Goodfellowia gen. nov., a new genus of the Pseudonocardineae related to Actinoalloteichus, containing Goodfellowia coeruleoviolacea gen. nov., comb. nov. gen. nov., comb. nov.</title>
        <authorList>
            <person name="Labeda D."/>
        </authorList>
    </citation>
    <scope>NUCLEOTIDE SEQUENCE [LARGE SCALE GENOMIC DNA]</scope>
    <source>
        <strain evidence="3 4">AN110305</strain>
    </source>
</reference>
<dbReference type="EMBL" id="VUOB01000024">
    <property type="protein sequence ID" value="KAA2261847.1"/>
    <property type="molecule type" value="Genomic_DNA"/>
</dbReference>
<dbReference type="Pfam" id="PF00582">
    <property type="entry name" value="Usp"/>
    <property type="match status" value="1"/>
</dbReference>
<evidence type="ECO:0000313" key="4">
    <source>
        <dbReference type="Proteomes" id="UP000323454"/>
    </source>
</evidence>
<dbReference type="InterPro" id="IPR014729">
    <property type="entry name" value="Rossmann-like_a/b/a_fold"/>
</dbReference>
<protein>
    <recommendedName>
        <fullName evidence="2">UspA domain-containing protein</fullName>
    </recommendedName>
</protein>
<evidence type="ECO:0000256" key="1">
    <source>
        <dbReference type="ARBA" id="ARBA00008791"/>
    </source>
</evidence>
<dbReference type="RefSeq" id="WP_149850201.1">
    <property type="nucleotide sequence ID" value="NZ_VUOB01000024.1"/>
</dbReference>
<dbReference type="Proteomes" id="UP000323454">
    <property type="component" value="Unassembled WGS sequence"/>
</dbReference>
<dbReference type="SUPFAM" id="SSF52402">
    <property type="entry name" value="Adenine nucleotide alpha hydrolases-like"/>
    <property type="match status" value="2"/>
</dbReference>
<dbReference type="PRINTS" id="PR01438">
    <property type="entry name" value="UNVRSLSTRESS"/>
</dbReference>